<feature type="region of interest" description="Disordered" evidence="1">
    <location>
        <begin position="249"/>
        <end position="292"/>
    </location>
</feature>
<evidence type="ECO:0000256" key="2">
    <source>
        <dbReference type="SAM" id="Phobius"/>
    </source>
</evidence>
<reference evidence="4" key="1">
    <citation type="journal article" date="2017" name="Nat. Ecol. Evol.">
        <title>Genome expansion and lineage-specific genetic innovations in the forest pathogenic fungi Armillaria.</title>
        <authorList>
            <person name="Sipos G."/>
            <person name="Prasanna A.N."/>
            <person name="Walter M.C."/>
            <person name="O'Connor E."/>
            <person name="Balint B."/>
            <person name="Krizsan K."/>
            <person name="Kiss B."/>
            <person name="Hess J."/>
            <person name="Varga T."/>
            <person name="Slot J."/>
            <person name="Riley R."/>
            <person name="Boka B."/>
            <person name="Rigling D."/>
            <person name="Barry K."/>
            <person name="Lee J."/>
            <person name="Mihaltcheva S."/>
            <person name="LaButti K."/>
            <person name="Lipzen A."/>
            <person name="Waldron R."/>
            <person name="Moloney N.M."/>
            <person name="Sperisen C."/>
            <person name="Kredics L."/>
            <person name="Vagvoelgyi C."/>
            <person name="Patrignani A."/>
            <person name="Fitzpatrick D."/>
            <person name="Nagy I."/>
            <person name="Doyle S."/>
            <person name="Anderson J.B."/>
            <person name="Grigoriev I.V."/>
            <person name="Gueldener U."/>
            <person name="Muensterkoetter M."/>
            <person name="Nagy L.G."/>
        </authorList>
    </citation>
    <scope>NUCLEOTIDE SEQUENCE [LARGE SCALE GENOMIC DNA]</scope>
    <source>
        <strain evidence="4">Ar21-2</strain>
    </source>
</reference>
<organism evidence="3 4">
    <name type="scientific">Armillaria gallica</name>
    <name type="common">Bulbous honey fungus</name>
    <name type="synonym">Armillaria bulbosa</name>
    <dbReference type="NCBI Taxonomy" id="47427"/>
    <lineage>
        <taxon>Eukaryota</taxon>
        <taxon>Fungi</taxon>
        <taxon>Dikarya</taxon>
        <taxon>Basidiomycota</taxon>
        <taxon>Agaricomycotina</taxon>
        <taxon>Agaricomycetes</taxon>
        <taxon>Agaricomycetidae</taxon>
        <taxon>Agaricales</taxon>
        <taxon>Marasmiineae</taxon>
        <taxon>Physalacriaceae</taxon>
        <taxon>Armillaria</taxon>
    </lineage>
</organism>
<evidence type="ECO:0000313" key="4">
    <source>
        <dbReference type="Proteomes" id="UP000217790"/>
    </source>
</evidence>
<dbReference type="InParanoid" id="A0A2H3DAQ8"/>
<feature type="transmembrane region" description="Helical" evidence="2">
    <location>
        <begin position="708"/>
        <end position="736"/>
    </location>
</feature>
<accession>A0A2H3DAQ8</accession>
<evidence type="ECO:0008006" key="5">
    <source>
        <dbReference type="Google" id="ProtNLM"/>
    </source>
</evidence>
<dbReference type="OMA" id="DESTYWI"/>
<dbReference type="EMBL" id="KZ293672">
    <property type="protein sequence ID" value="PBK88512.1"/>
    <property type="molecule type" value="Genomic_DNA"/>
</dbReference>
<evidence type="ECO:0000256" key="1">
    <source>
        <dbReference type="SAM" id="MobiDB-lite"/>
    </source>
</evidence>
<keyword evidence="2" id="KW-0472">Membrane</keyword>
<proteinExistence type="predicted"/>
<keyword evidence="2" id="KW-1133">Transmembrane helix</keyword>
<dbReference type="AlphaFoldDB" id="A0A2H3DAQ8"/>
<feature type="transmembrane region" description="Helical" evidence="2">
    <location>
        <begin position="748"/>
        <end position="770"/>
    </location>
</feature>
<keyword evidence="4" id="KW-1185">Reference proteome</keyword>
<name>A0A2H3DAQ8_ARMGA</name>
<protein>
    <recommendedName>
        <fullName evidence="5">WW domain-containing protein</fullName>
    </recommendedName>
</protein>
<sequence>MKSVQSGRWRSWTLMWRNRYRWSCIEAPSSHIHIMAPGLHLASALLLHSVMALNLHPVMVLDLHLYRVHLVTTVYRPKRSMRHVCVLVVHTLLWALYNDNFALSSDRIHVVPSLAIKALQSAIRDHASGCSPLKAMITLWAFLRRRFRHYSRALRLRDYAKGPRPTDGQSTGKIPGEERTRYMRKLSDDGNVEKLSFVPSQDSTPIFSLPDRSSLIDSSSASEGHSAHNAGSFECLDSSSRYFPGSLPTGFTTHPGPPWNLDSVVPTTSTDVRPLPPLPAQDNAEGISNPLRGSCTPPTTLTAVHPSFWPLAPEQIQRYEREVIIRPDESTYWIDPFTISFPPHHVQHGWTPFAHPEGALYWFHQEKRAFTGVDLCNRGKLQSIMKYLDYIYEFIRANDIIIPANADLVFELVLDPDSGEQCCAYYFANHDTRSVFWLDDFNTGFLITWDEVKGVTEPSHVGLEIEAQYWYHCQLFPTCMEMTMDIIEELRDILIYNMGDTMTSPLSTSVYSVSELQEIVGLTNCIEKSIISGLPRRPGSVGSIGRFMFIFFRNRFINFHGQPGARLARDQLIYETSSKRTLLVTLLSPLLFFTPDIHLATLKKIGGDGHVHTHKASWTNFTQKLNTEWQEVTLYATVLLNANVAFLAIQSVDDASADGGRSSAQIASYVSMIASIGSIILGTRMRAHDSSKDSRRFLRLQKRNNRGMETLAIMYGLPTALLMWAVVSFLVAFSIVCFTANSLSDRMLVSGTWMVVGILIVWCIVAFWEIKQVYVPYMSKLAVLVKFWDRLPMNLAKRFHIPRMKARRPIRSVGQAAAVDV</sequence>
<dbReference type="OrthoDB" id="2657661at2759"/>
<feature type="transmembrane region" description="Helical" evidence="2">
    <location>
        <begin position="666"/>
        <end position="687"/>
    </location>
</feature>
<keyword evidence="2" id="KW-0812">Transmembrane</keyword>
<gene>
    <name evidence="3" type="ORF">ARMGADRAFT_1167975</name>
</gene>
<evidence type="ECO:0000313" key="3">
    <source>
        <dbReference type="EMBL" id="PBK88512.1"/>
    </source>
</evidence>
<dbReference type="Proteomes" id="UP000217790">
    <property type="component" value="Unassembled WGS sequence"/>
</dbReference>